<dbReference type="Proteomes" id="UP000266673">
    <property type="component" value="Unassembled WGS sequence"/>
</dbReference>
<proteinExistence type="predicted"/>
<reference evidence="1 2" key="1">
    <citation type="submission" date="2018-06" db="EMBL/GenBank/DDBJ databases">
        <title>Comparative genomics reveals the genomic features of Rhizophagus irregularis, R. cerebriforme, R. diaphanum and Gigaspora rosea, and their symbiotic lifestyle signature.</title>
        <authorList>
            <person name="Morin E."/>
            <person name="San Clemente H."/>
            <person name="Chen E.C.H."/>
            <person name="De La Providencia I."/>
            <person name="Hainaut M."/>
            <person name="Kuo A."/>
            <person name="Kohler A."/>
            <person name="Murat C."/>
            <person name="Tang N."/>
            <person name="Roy S."/>
            <person name="Loubradou J."/>
            <person name="Henrissat B."/>
            <person name="Grigoriev I.V."/>
            <person name="Corradi N."/>
            <person name="Roux C."/>
            <person name="Martin F.M."/>
        </authorList>
    </citation>
    <scope>NUCLEOTIDE SEQUENCE [LARGE SCALE GENOMIC DNA]</scope>
    <source>
        <strain evidence="1 2">DAOM 194757</strain>
    </source>
</reference>
<dbReference type="EMBL" id="QKWP01000636">
    <property type="protein sequence ID" value="RIB17007.1"/>
    <property type="molecule type" value="Genomic_DNA"/>
</dbReference>
<sequence>MSEYVFSYVRRETKVFDTSHENIQVMIEGINSDIAMVFLVYKNDNPDESTKIVFMNATAEEKIEPVRVKDRESYLVTWINNYELSVDGKRIFKLKQKKEQGAFRGLQEFLVNK</sequence>
<organism evidence="1 2">
    <name type="scientific">Gigaspora rosea</name>
    <dbReference type="NCBI Taxonomy" id="44941"/>
    <lineage>
        <taxon>Eukaryota</taxon>
        <taxon>Fungi</taxon>
        <taxon>Fungi incertae sedis</taxon>
        <taxon>Mucoromycota</taxon>
        <taxon>Glomeromycotina</taxon>
        <taxon>Glomeromycetes</taxon>
        <taxon>Diversisporales</taxon>
        <taxon>Gigasporaceae</taxon>
        <taxon>Gigaspora</taxon>
    </lineage>
</organism>
<dbReference type="OrthoDB" id="2341589at2759"/>
<protein>
    <submittedName>
        <fullName evidence="1">Uncharacterized protein</fullName>
    </submittedName>
</protein>
<accession>A0A397V6Q1</accession>
<keyword evidence="2" id="KW-1185">Reference proteome</keyword>
<evidence type="ECO:0000313" key="2">
    <source>
        <dbReference type="Proteomes" id="UP000266673"/>
    </source>
</evidence>
<comment type="caution">
    <text evidence="1">The sequence shown here is derived from an EMBL/GenBank/DDBJ whole genome shotgun (WGS) entry which is preliminary data.</text>
</comment>
<dbReference type="AlphaFoldDB" id="A0A397V6Q1"/>
<evidence type="ECO:0000313" key="1">
    <source>
        <dbReference type="EMBL" id="RIB17007.1"/>
    </source>
</evidence>
<gene>
    <name evidence="1" type="ORF">C2G38_2246660</name>
</gene>
<name>A0A397V6Q1_9GLOM</name>